<sequence length="302" mass="32031">MTGFVDLQVNGYAGVDLNADEISDEAIVDVCVRLKADGVDKILATIITAPIEAMRSRIRRIAVAIDSFSEVSAVIAGIHVEGPFISPVDGYVGAHPKDAVMKADVETASRLVEAGGGHVRLLTLAPEMDLNAVVTRHLTEQGIVVAGGHSDASGDQLDAAIDSGLTLYTHLGNGCPAMLPRHDNIIQRVLARSDRVSVSLIADGHHVPDFALRNYLQCIPDDRVIIVTDAIGAAGLGPGQYTLGDQTVHVDSDGAAWAADRRHFAGCATTMPTMAKILLDRVGANPEQIDRWTRQNPITLLG</sequence>
<dbReference type="InterPro" id="IPR032466">
    <property type="entry name" value="Metal_Hydrolase"/>
</dbReference>
<dbReference type="AlphaFoldDB" id="A0A5C6F8T3"/>
<comment type="caution">
    <text evidence="3">The sequence shown here is derived from an EMBL/GenBank/DDBJ whole genome shotgun (WGS) entry which is preliminary data.</text>
</comment>
<keyword evidence="2 3" id="KW-0378">Hydrolase</keyword>
<evidence type="ECO:0000256" key="2">
    <source>
        <dbReference type="ARBA" id="ARBA00022801"/>
    </source>
</evidence>
<evidence type="ECO:0000313" key="4">
    <source>
        <dbReference type="Proteomes" id="UP000317977"/>
    </source>
</evidence>
<dbReference type="OrthoDB" id="9776488at2"/>
<protein>
    <submittedName>
        <fullName evidence="3">N-acetylglucosamine-6-phosphate deacetylase</fullName>
        <ecNumber evidence="3">3.5.1.25</ecNumber>
    </submittedName>
</protein>
<dbReference type="Proteomes" id="UP000317977">
    <property type="component" value="Unassembled WGS sequence"/>
</dbReference>
<keyword evidence="4" id="KW-1185">Reference proteome</keyword>
<dbReference type="PANTHER" id="PTHR11113:SF14">
    <property type="entry name" value="N-ACETYLGLUCOSAMINE-6-PHOSPHATE DEACETYLASE"/>
    <property type="match status" value="1"/>
</dbReference>
<name>A0A5C6F8T3_9BACT</name>
<reference evidence="3 4" key="1">
    <citation type="submission" date="2019-02" db="EMBL/GenBank/DDBJ databases">
        <title>Deep-cultivation of Planctomycetes and their phenomic and genomic characterization uncovers novel biology.</title>
        <authorList>
            <person name="Wiegand S."/>
            <person name="Jogler M."/>
            <person name="Boedeker C."/>
            <person name="Pinto D."/>
            <person name="Vollmers J."/>
            <person name="Rivas-Marin E."/>
            <person name="Kohn T."/>
            <person name="Peeters S.H."/>
            <person name="Heuer A."/>
            <person name="Rast P."/>
            <person name="Oberbeckmann S."/>
            <person name="Bunk B."/>
            <person name="Jeske O."/>
            <person name="Meyerdierks A."/>
            <person name="Storesund J.E."/>
            <person name="Kallscheuer N."/>
            <person name="Luecker S."/>
            <person name="Lage O.M."/>
            <person name="Pohl T."/>
            <person name="Merkel B.J."/>
            <person name="Hornburger P."/>
            <person name="Mueller R.-W."/>
            <person name="Bruemmer F."/>
            <person name="Labrenz M."/>
            <person name="Spormann A.M."/>
            <person name="Op Den Camp H."/>
            <person name="Overmann J."/>
            <person name="Amann R."/>
            <person name="Jetten M.S.M."/>
            <person name="Mascher T."/>
            <person name="Medema M.H."/>
            <person name="Devos D.P."/>
            <person name="Kaster A.-K."/>
            <person name="Ovreas L."/>
            <person name="Rohde M."/>
            <person name="Galperin M.Y."/>
            <person name="Jogler C."/>
        </authorList>
    </citation>
    <scope>NUCLEOTIDE SEQUENCE [LARGE SCALE GENOMIC DNA]</scope>
    <source>
        <strain evidence="3 4">Poly59</strain>
    </source>
</reference>
<evidence type="ECO:0000256" key="1">
    <source>
        <dbReference type="ARBA" id="ARBA00010716"/>
    </source>
</evidence>
<dbReference type="PANTHER" id="PTHR11113">
    <property type="entry name" value="N-ACETYLGLUCOSAMINE-6-PHOSPHATE DEACETYLASE"/>
    <property type="match status" value="1"/>
</dbReference>
<dbReference type="EMBL" id="SJPX01000001">
    <property type="protein sequence ID" value="TWU57808.1"/>
    <property type="molecule type" value="Genomic_DNA"/>
</dbReference>
<gene>
    <name evidence="3" type="primary">nagA_1</name>
    <name evidence="3" type="ORF">Poly59_07170</name>
</gene>
<accession>A0A5C6F8T3</accession>
<dbReference type="EC" id="3.5.1.25" evidence="3"/>
<dbReference type="SUPFAM" id="SSF51556">
    <property type="entry name" value="Metallo-dependent hydrolases"/>
    <property type="match status" value="1"/>
</dbReference>
<dbReference type="Gene3D" id="3.20.20.140">
    <property type="entry name" value="Metal-dependent hydrolases"/>
    <property type="match status" value="1"/>
</dbReference>
<proteinExistence type="inferred from homology"/>
<evidence type="ECO:0000313" key="3">
    <source>
        <dbReference type="EMBL" id="TWU57808.1"/>
    </source>
</evidence>
<dbReference type="RefSeq" id="WP_146532639.1">
    <property type="nucleotide sequence ID" value="NZ_SJPX01000001.1"/>
</dbReference>
<organism evidence="3 4">
    <name type="scientific">Rubripirellula reticaptiva</name>
    <dbReference type="NCBI Taxonomy" id="2528013"/>
    <lineage>
        <taxon>Bacteria</taxon>
        <taxon>Pseudomonadati</taxon>
        <taxon>Planctomycetota</taxon>
        <taxon>Planctomycetia</taxon>
        <taxon>Pirellulales</taxon>
        <taxon>Pirellulaceae</taxon>
        <taxon>Rubripirellula</taxon>
    </lineage>
</organism>
<dbReference type="GO" id="GO:0008448">
    <property type="term" value="F:N-acetylglucosamine-6-phosphate deacetylase activity"/>
    <property type="evidence" value="ECO:0007669"/>
    <property type="project" value="UniProtKB-EC"/>
</dbReference>
<dbReference type="GO" id="GO:0006046">
    <property type="term" value="P:N-acetylglucosamine catabolic process"/>
    <property type="evidence" value="ECO:0007669"/>
    <property type="project" value="TreeGrafter"/>
</dbReference>
<comment type="similarity">
    <text evidence="1">Belongs to the metallo-dependent hydrolases superfamily. NagA family.</text>
</comment>